<dbReference type="InterPro" id="IPR032466">
    <property type="entry name" value="Metal_Hydrolase"/>
</dbReference>
<dbReference type="Gene3D" id="3.10.310.70">
    <property type="match status" value="1"/>
</dbReference>
<keyword evidence="4" id="KW-1185">Reference proteome</keyword>
<dbReference type="InterPro" id="IPR011059">
    <property type="entry name" value="Metal-dep_hydrolase_composite"/>
</dbReference>
<feature type="domain" description="Amidohydrolase 3" evidence="1">
    <location>
        <begin position="65"/>
        <end position="558"/>
    </location>
</feature>
<dbReference type="InterPro" id="IPR013108">
    <property type="entry name" value="Amidohydro_3"/>
</dbReference>
<evidence type="ECO:0000313" key="3">
    <source>
        <dbReference type="EMBL" id="QBQ39281.1"/>
    </source>
</evidence>
<evidence type="ECO:0000259" key="1">
    <source>
        <dbReference type="Pfam" id="PF07969"/>
    </source>
</evidence>
<reference evidence="2" key="1">
    <citation type="journal article" date="2014" name="Int. J. Syst. Evol. Microbiol.">
        <title>Complete genome sequence of Corynebacterium casei LMG S-19264T (=DSM 44701T), isolated from a smear-ripened cheese.</title>
        <authorList>
            <consortium name="US DOE Joint Genome Institute (JGI-PGF)"/>
            <person name="Walter F."/>
            <person name="Albersmeier A."/>
            <person name="Kalinowski J."/>
            <person name="Ruckert C."/>
        </authorList>
    </citation>
    <scope>NUCLEOTIDE SEQUENCE</scope>
    <source>
        <strain evidence="2">KCTC 12344</strain>
    </source>
</reference>
<proteinExistence type="predicted"/>
<dbReference type="SUPFAM" id="SSF51556">
    <property type="entry name" value="Metallo-dependent hydrolases"/>
    <property type="match status" value="1"/>
</dbReference>
<dbReference type="PANTHER" id="PTHR22642:SF21">
    <property type="entry name" value="PERIPLASMIC PROTEIN"/>
    <property type="match status" value="1"/>
</dbReference>
<accession>A0A4P7BK03</accession>
<dbReference type="AlphaFoldDB" id="A0A4P7BK03"/>
<dbReference type="SUPFAM" id="SSF51338">
    <property type="entry name" value="Composite domain of metallo-dependent hydrolases"/>
    <property type="match status" value="1"/>
</dbReference>
<evidence type="ECO:0000313" key="2">
    <source>
        <dbReference type="EMBL" id="GGY97106.1"/>
    </source>
</evidence>
<reference evidence="3 4" key="2">
    <citation type="submission" date="2019-03" db="EMBL/GenBank/DDBJ databases">
        <title>Draft Genome Sequences of Six Type Strains of the Genus Massilia.</title>
        <authorList>
            <person name="Miess H."/>
            <person name="Frediansyhah A."/>
            <person name="Gross H."/>
        </authorList>
    </citation>
    <scope>NUCLEOTIDE SEQUENCE [LARGE SCALE GENOMIC DNA]</scope>
    <source>
        <strain evidence="3 4">DSM 17505</strain>
    </source>
</reference>
<gene>
    <name evidence="3" type="ORF">E1742_04655</name>
    <name evidence="2" type="ORF">GCM10007388_33480</name>
</gene>
<dbReference type="PANTHER" id="PTHR22642">
    <property type="entry name" value="IMIDAZOLONEPROPIONASE"/>
    <property type="match status" value="1"/>
</dbReference>
<sequence length="590" mass="65225">MSVASDTHAQAAQEASGADLIVHNARIFTGNAAQPAASALAVRNGRIFSVGTDAEVLGLKGTRTRVIDSRGRRLIPGIIDAHTHVLNEGGFNYTLRWDGVPTLRRALAMLREQAKRTPEGHWVKVIGGWSPYQFEEQRFPTMEELRKAVPNRPMIVQYAYNRGFMNQQAMDAFGVGTDAFPKFPGTELEKDAQGRYTGVVHGFTFMFIVMETMVPQLSFDEEVSSLIHTIHSLNRFGITSAIDAGTGFREYPKGQRTVDVVARDNRLNIRMPFVDIQFGDGTGNMVDAEITAITRTAPIAPGHNLHPHLAHGHVYRGTGEVLAGDVHDHENFDRPAVIIEPEMMRQLVERDVAKLVQRRIPFRLHITYNENITPFLDALEKLNQKTPLDGLRWSLEHAETISPANIARVKALGGGIALDTKMAFHGDGFIKTHGRDKALLTPRLRQLVDSGIPLAMTTDGFRAASYNPWVGISWMVSGKAVSGSEVLARDNRLSRAEALGLFTRKAAWFMNTETEMGMIAPGQLADFALLDRDYFTVPESQIASVSSVLTVMDGRVVYGAQDYQSLAPALPDVLPAWSPIRHFGGYYQAR</sequence>
<evidence type="ECO:0000313" key="5">
    <source>
        <dbReference type="Proteomes" id="UP000619512"/>
    </source>
</evidence>
<dbReference type="EMBL" id="CP038026">
    <property type="protein sequence ID" value="QBQ39281.1"/>
    <property type="molecule type" value="Genomic_DNA"/>
</dbReference>
<reference evidence="2" key="3">
    <citation type="submission" date="2022-12" db="EMBL/GenBank/DDBJ databases">
        <authorList>
            <person name="Sun Q."/>
            <person name="Kim S."/>
        </authorList>
    </citation>
    <scope>NUCLEOTIDE SEQUENCE</scope>
    <source>
        <strain evidence="2">KCTC 12344</strain>
    </source>
</reference>
<dbReference type="GO" id="GO:0016810">
    <property type="term" value="F:hydrolase activity, acting on carbon-nitrogen (but not peptide) bonds"/>
    <property type="evidence" value="ECO:0007669"/>
    <property type="project" value="InterPro"/>
</dbReference>
<dbReference type="EMBL" id="BMWW01000005">
    <property type="protein sequence ID" value="GGY97106.1"/>
    <property type="molecule type" value="Genomic_DNA"/>
</dbReference>
<name>A0A4P7BK03_9BURK</name>
<dbReference type="OrthoDB" id="9031471at2"/>
<dbReference type="Proteomes" id="UP000619512">
    <property type="component" value="Unassembled WGS sequence"/>
</dbReference>
<dbReference type="Gene3D" id="3.20.20.140">
    <property type="entry name" value="Metal-dependent hydrolases"/>
    <property type="match status" value="1"/>
</dbReference>
<dbReference type="Pfam" id="PF07969">
    <property type="entry name" value="Amidohydro_3"/>
    <property type="match status" value="1"/>
</dbReference>
<evidence type="ECO:0000313" key="4">
    <source>
        <dbReference type="Proteomes" id="UP000294359"/>
    </source>
</evidence>
<dbReference type="Proteomes" id="UP000294359">
    <property type="component" value="Chromosome"/>
</dbReference>
<organism evidence="2 5">
    <name type="scientific">Pseudoduganella plicata</name>
    <dbReference type="NCBI Taxonomy" id="321984"/>
    <lineage>
        <taxon>Bacteria</taxon>
        <taxon>Pseudomonadati</taxon>
        <taxon>Pseudomonadota</taxon>
        <taxon>Betaproteobacteria</taxon>
        <taxon>Burkholderiales</taxon>
        <taxon>Oxalobacteraceae</taxon>
        <taxon>Telluria group</taxon>
        <taxon>Pseudoduganella</taxon>
    </lineage>
</organism>
<dbReference type="Gene3D" id="2.30.40.10">
    <property type="entry name" value="Urease, subunit C, domain 1"/>
    <property type="match status" value="1"/>
</dbReference>
<protein>
    <submittedName>
        <fullName evidence="3">Amidohydrolase</fullName>
    </submittedName>
</protein>